<feature type="transmembrane region" description="Helical" evidence="6">
    <location>
        <begin position="670"/>
        <end position="690"/>
    </location>
</feature>
<keyword evidence="3 6" id="KW-0812">Transmembrane</keyword>
<dbReference type="AlphaFoldDB" id="A0A5E4S6J8"/>
<feature type="transmembrane region" description="Helical" evidence="6">
    <location>
        <begin position="751"/>
        <end position="772"/>
    </location>
</feature>
<dbReference type="EMBL" id="CABPRZ010000002">
    <property type="protein sequence ID" value="VVD71267.1"/>
    <property type="molecule type" value="Genomic_DNA"/>
</dbReference>
<evidence type="ECO:0000313" key="9">
    <source>
        <dbReference type="Proteomes" id="UP000414233"/>
    </source>
</evidence>
<dbReference type="PANTHER" id="PTHR33406">
    <property type="entry name" value="MEMBRANE PROTEIN MJ1562-RELATED"/>
    <property type="match status" value="1"/>
</dbReference>
<keyword evidence="2" id="KW-1003">Cell membrane</keyword>
<feature type="transmembrane region" description="Helical" evidence="6">
    <location>
        <begin position="422"/>
        <end position="440"/>
    </location>
</feature>
<evidence type="ECO:0000256" key="1">
    <source>
        <dbReference type="ARBA" id="ARBA00004651"/>
    </source>
</evidence>
<evidence type="ECO:0000256" key="2">
    <source>
        <dbReference type="ARBA" id="ARBA00022475"/>
    </source>
</evidence>
<keyword evidence="4 6" id="KW-1133">Transmembrane helix</keyword>
<evidence type="ECO:0000259" key="7">
    <source>
        <dbReference type="Pfam" id="PF03176"/>
    </source>
</evidence>
<dbReference type="GO" id="GO:0005886">
    <property type="term" value="C:plasma membrane"/>
    <property type="evidence" value="ECO:0007669"/>
    <property type="project" value="UniProtKB-SubCell"/>
</dbReference>
<feature type="transmembrane region" description="Helical" evidence="6">
    <location>
        <begin position="306"/>
        <end position="327"/>
    </location>
</feature>
<dbReference type="PANTHER" id="PTHR33406:SF13">
    <property type="entry name" value="MEMBRANE PROTEIN YDFJ"/>
    <property type="match status" value="1"/>
</dbReference>
<feature type="transmembrane region" description="Helical" evidence="6">
    <location>
        <begin position="725"/>
        <end position="745"/>
    </location>
</feature>
<feature type="transmembrane region" description="Helical" evidence="6">
    <location>
        <begin position="696"/>
        <end position="718"/>
    </location>
</feature>
<evidence type="ECO:0000256" key="6">
    <source>
        <dbReference type="SAM" id="Phobius"/>
    </source>
</evidence>
<feature type="transmembrane region" description="Helical" evidence="6">
    <location>
        <begin position="253"/>
        <end position="272"/>
    </location>
</feature>
<dbReference type="Gene3D" id="1.20.1640.10">
    <property type="entry name" value="Multidrug efflux transporter AcrB transmembrane domain"/>
    <property type="match status" value="2"/>
</dbReference>
<feature type="transmembrane region" description="Helical" evidence="6">
    <location>
        <begin position="373"/>
        <end position="402"/>
    </location>
</feature>
<name>A0A5E4S6J8_9BURK</name>
<dbReference type="Pfam" id="PF03176">
    <property type="entry name" value="MMPL"/>
    <property type="match status" value="1"/>
</dbReference>
<gene>
    <name evidence="8" type="ORF">PTE30175_00580</name>
</gene>
<comment type="subcellular location">
    <subcellularLocation>
        <location evidence="1">Cell membrane</location>
        <topology evidence="1">Multi-pass membrane protein</topology>
    </subcellularLocation>
</comment>
<feature type="domain" description="Membrane transport protein MMPL" evidence="7">
    <location>
        <begin position="178"/>
        <end position="396"/>
    </location>
</feature>
<evidence type="ECO:0000313" key="8">
    <source>
        <dbReference type="EMBL" id="VVD71267.1"/>
    </source>
</evidence>
<feature type="transmembrane region" description="Helical" evidence="6">
    <location>
        <begin position="348"/>
        <end position="367"/>
    </location>
</feature>
<dbReference type="RefSeq" id="WP_224788573.1">
    <property type="nucleotide sequence ID" value="NZ_CABPRZ010000002.1"/>
</dbReference>
<evidence type="ECO:0000256" key="4">
    <source>
        <dbReference type="ARBA" id="ARBA00022989"/>
    </source>
</evidence>
<keyword evidence="5 6" id="KW-0472">Membrane</keyword>
<evidence type="ECO:0000256" key="5">
    <source>
        <dbReference type="ARBA" id="ARBA00023136"/>
    </source>
</evidence>
<sequence length="781" mass="82654">MRQRRAVIVGIWLLTVLAGLALMTRARFSADMSAFLPAAPTAEQQILVDQLKDGTVSRLILAGIEGADPQGRAALSRALADRLRRDPAFASVANGEAGNFEHERRLLFGARYLLSPEVTPQRFSVDGLHAAIGDSITALALPSGAWLKSLLPADPTGETLQLLAVLASRDGATMSEGVWASRDGRRALMMLYTRAAGSDTDAQEAAIASIRRAFDAARAQLSARDPALAGSRLLLSGPGVFGVEARARIRDEALHFSLLGSAIIIVLLWTVYRSWRVLLLGLVPVASGALAGAVAVSLGFGTVHALTLGFGVTLIGEAVDYSIYLFIQSGAPGVSAVSTWRERFWPTIRLGVLTSACGFSALLFSGFPGLAQLGLYSIAGLGCAALVTRWVLPLLLPANFAVRDLSALAHGAACAVRHMRRLRLLVPVLALLALGVLLGYRETLWNRELAALSPVPAKQQALDAALRGDLGAPDVRYLAVVRGSDREAVLRQTEQLTPQLDALVAKGLLAGYESPSRYLPSLATQQARRASLPDEATLRARLHTALDGLPIQASRLEPFVAAVTAARQAPLLTPASYRDSSIALLLDGMLIDRPGQSLALLPLHAPPGGIDAATLQRAFAGQPLWLVDLKTESERLYGAYLHEALALVGFGMLAVVLMLALVLRSPVKLWRVMLPLLASVLVVAAAHVLARTPLNLLHLIGLLLVVAIGSNYALFFVGRERSPSLLLSLMVANATTLSGFGVLAFSSVPVLSALGGTAGPGALLALLFSAMLDRQVDEARS</sequence>
<dbReference type="InterPro" id="IPR050545">
    <property type="entry name" value="Mycobact_MmpL"/>
</dbReference>
<keyword evidence="9" id="KW-1185">Reference proteome</keyword>
<dbReference type="InterPro" id="IPR004869">
    <property type="entry name" value="MMPL_dom"/>
</dbReference>
<protein>
    <submittedName>
        <fullName evidence="8">RND superfamily drug exporter</fullName>
    </submittedName>
</protein>
<feature type="transmembrane region" description="Helical" evidence="6">
    <location>
        <begin position="644"/>
        <end position="663"/>
    </location>
</feature>
<organism evidence="8 9">
    <name type="scientific">Pandoraea terrae</name>
    <dbReference type="NCBI Taxonomy" id="1537710"/>
    <lineage>
        <taxon>Bacteria</taxon>
        <taxon>Pseudomonadati</taxon>
        <taxon>Pseudomonadota</taxon>
        <taxon>Betaproteobacteria</taxon>
        <taxon>Burkholderiales</taxon>
        <taxon>Burkholderiaceae</taxon>
        <taxon>Pandoraea</taxon>
    </lineage>
</organism>
<dbReference type="Proteomes" id="UP000414233">
    <property type="component" value="Unassembled WGS sequence"/>
</dbReference>
<proteinExistence type="predicted"/>
<evidence type="ECO:0000256" key="3">
    <source>
        <dbReference type="ARBA" id="ARBA00022692"/>
    </source>
</evidence>
<dbReference type="SUPFAM" id="SSF82866">
    <property type="entry name" value="Multidrug efflux transporter AcrB transmembrane domain"/>
    <property type="match status" value="2"/>
</dbReference>
<reference evidence="8 9" key="1">
    <citation type="submission" date="2019-08" db="EMBL/GenBank/DDBJ databases">
        <authorList>
            <person name="Peeters C."/>
        </authorList>
    </citation>
    <scope>NUCLEOTIDE SEQUENCE [LARGE SCALE GENOMIC DNA]</scope>
    <source>
        <strain evidence="8 9">LMG 30175</strain>
    </source>
</reference>
<feature type="transmembrane region" description="Helical" evidence="6">
    <location>
        <begin position="279"/>
        <end position="300"/>
    </location>
</feature>
<accession>A0A5E4S6J8</accession>